<evidence type="ECO:0000256" key="1">
    <source>
        <dbReference type="SAM" id="Phobius"/>
    </source>
</evidence>
<feature type="transmembrane region" description="Helical" evidence="1">
    <location>
        <begin position="27"/>
        <end position="47"/>
    </location>
</feature>
<dbReference type="STRING" id="83401.SAMN05421742_102166"/>
<keyword evidence="1" id="KW-0812">Transmembrane</keyword>
<dbReference type="EMBL" id="FNCV01000002">
    <property type="protein sequence ID" value="SDG70271.1"/>
    <property type="molecule type" value="Genomic_DNA"/>
</dbReference>
<proteinExistence type="predicted"/>
<keyword evidence="1" id="KW-0472">Membrane</keyword>
<name>A0A1G7WE66_9PROT</name>
<accession>A0A1G7WE66</accession>
<keyword evidence="1" id="KW-1133">Transmembrane helix</keyword>
<gene>
    <name evidence="2" type="ORF">SAMN05421742_102166</name>
</gene>
<evidence type="ECO:0000313" key="2">
    <source>
        <dbReference type="EMBL" id="SDG70271.1"/>
    </source>
</evidence>
<protein>
    <submittedName>
        <fullName evidence="2">Uncharacterized protein</fullName>
    </submittedName>
</protein>
<keyword evidence="3" id="KW-1185">Reference proteome</keyword>
<sequence length="55" mass="5666">MSTGIADWTGLAPGQALYPFAGDIEPLLVLLLAAVWVFASRALAAAARGQEPPAE</sequence>
<organism evidence="2 3">
    <name type="scientific">Roseospirillum parvum</name>
    <dbReference type="NCBI Taxonomy" id="83401"/>
    <lineage>
        <taxon>Bacteria</taxon>
        <taxon>Pseudomonadati</taxon>
        <taxon>Pseudomonadota</taxon>
        <taxon>Alphaproteobacteria</taxon>
        <taxon>Rhodospirillales</taxon>
        <taxon>Rhodospirillaceae</taxon>
        <taxon>Roseospirillum</taxon>
    </lineage>
</organism>
<reference evidence="3" key="1">
    <citation type="submission" date="2016-10" db="EMBL/GenBank/DDBJ databases">
        <authorList>
            <person name="Varghese N."/>
            <person name="Submissions S."/>
        </authorList>
    </citation>
    <scope>NUCLEOTIDE SEQUENCE [LARGE SCALE GENOMIC DNA]</scope>
    <source>
        <strain evidence="3">930I</strain>
    </source>
</reference>
<evidence type="ECO:0000313" key="3">
    <source>
        <dbReference type="Proteomes" id="UP000217076"/>
    </source>
</evidence>
<dbReference type="RefSeq" id="WP_176787599.1">
    <property type="nucleotide sequence ID" value="NZ_FNCV01000002.1"/>
</dbReference>
<dbReference type="Proteomes" id="UP000217076">
    <property type="component" value="Unassembled WGS sequence"/>
</dbReference>
<dbReference type="AlphaFoldDB" id="A0A1G7WE66"/>